<keyword evidence="3" id="KW-1185">Reference proteome</keyword>
<dbReference type="Ensembl" id="ENSSCAT00000008463.1">
    <property type="protein sequence ID" value="ENSSCAP00000007458.1"/>
    <property type="gene ID" value="ENSSCAG00000005761.1"/>
</dbReference>
<accession>A0A8C9MQX9</accession>
<feature type="compositionally biased region" description="Pro residues" evidence="1">
    <location>
        <begin position="197"/>
        <end position="207"/>
    </location>
</feature>
<sequence length="272" mass="29385">FPYWSSRYWLLSAAGSVMGLGGRGGRLWASSFSHCTSTSLYSSMAVWASSTDEWLLVLTWIFLWSRCLAKFLRETLALTGSPALFFSAGLWLVSRVLSFGWKYFRAWKSLWMACPTTILSFKIFRIWKSHRGKGRTDPTANPPPCGDGTGRRNGARPGGRGHGCTVAPSDTPRLCPSLPGPTPPHSRPQGPAHPLADPQPPAHPTTPPSARSVLPKALSAHYPGPLHLAPGPSSLPAPLPIRRPLPAVPAPVSTRCPLYPPGVPCAPRCPRC</sequence>
<dbReference type="AlphaFoldDB" id="A0A8C9MQX9"/>
<name>A0A8C9MQX9_SERCA</name>
<reference evidence="2" key="2">
    <citation type="submission" date="2025-09" db="UniProtKB">
        <authorList>
            <consortium name="Ensembl"/>
        </authorList>
    </citation>
    <scope>IDENTIFICATION</scope>
</reference>
<protein>
    <submittedName>
        <fullName evidence="2">Uncharacterized protein</fullName>
    </submittedName>
</protein>
<proteinExistence type="predicted"/>
<dbReference type="Proteomes" id="UP000694409">
    <property type="component" value="Unassembled WGS sequence"/>
</dbReference>
<reference evidence="2" key="1">
    <citation type="submission" date="2025-08" db="UniProtKB">
        <authorList>
            <consortium name="Ensembl"/>
        </authorList>
    </citation>
    <scope>IDENTIFICATION</scope>
</reference>
<evidence type="ECO:0000256" key="1">
    <source>
        <dbReference type="SAM" id="MobiDB-lite"/>
    </source>
</evidence>
<evidence type="ECO:0000313" key="2">
    <source>
        <dbReference type="Ensembl" id="ENSSCAP00000007458.1"/>
    </source>
</evidence>
<organism evidence="2 3">
    <name type="scientific">Serinus canaria</name>
    <name type="common">Island canary</name>
    <name type="synonym">Fringilla canaria</name>
    <dbReference type="NCBI Taxonomy" id="9135"/>
    <lineage>
        <taxon>Eukaryota</taxon>
        <taxon>Metazoa</taxon>
        <taxon>Chordata</taxon>
        <taxon>Craniata</taxon>
        <taxon>Vertebrata</taxon>
        <taxon>Euteleostomi</taxon>
        <taxon>Archelosauria</taxon>
        <taxon>Archosauria</taxon>
        <taxon>Dinosauria</taxon>
        <taxon>Saurischia</taxon>
        <taxon>Theropoda</taxon>
        <taxon>Coelurosauria</taxon>
        <taxon>Aves</taxon>
        <taxon>Neognathae</taxon>
        <taxon>Neoaves</taxon>
        <taxon>Telluraves</taxon>
        <taxon>Australaves</taxon>
        <taxon>Passeriformes</taxon>
        <taxon>Passeroidea</taxon>
        <taxon>Fringillidae</taxon>
        <taxon>Carduelinae</taxon>
        <taxon>Serinus</taxon>
    </lineage>
</organism>
<evidence type="ECO:0000313" key="3">
    <source>
        <dbReference type="Proteomes" id="UP000694409"/>
    </source>
</evidence>
<feature type="region of interest" description="Disordered" evidence="1">
    <location>
        <begin position="131"/>
        <end position="212"/>
    </location>
</feature>
<dbReference type="GeneTree" id="ENSGT00960000189327"/>